<name>A0ABW3GA84_9NOCA</name>
<accession>A0ABW3GA84</accession>
<dbReference type="EMBL" id="JBHTIL010000006">
    <property type="protein sequence ID" value="MFD0927406.1"/>
    <property type="molecule type" value="Genomic_DNA"/>
</dbReference>
<proteinExistence type="predicted"/>
<evidence type="ECO:0000313" key="1">
    <source>
        <dbReference type="EMBL" id="MFD0927406.1"/>
    </source>
</evidence>
<keyword evidence="2" id="KW-1185">Reference proteome</keyword>
<gene>
    <name evidence="1" type="ORF">ACFQ04_16830</name>
</gene>
<dbReference type="Proteomes" id="UP001597068">
    <property type="component" value="Unassembled WGS sequence"/>
</dbReference>
<reference evidence="2" key="1">
    <citation type="journal article" date="2019" name="Int. J. Syst. Evol. Microbiol.">
        <title>The Global Catalogue of Microorganisms (GCM) 10K type strain sequencing project: providing services to taxonomists for standard genome sequencing and annotation.</title>
        <authorList>
            <consortium name="The Broad Institute Genomics Platform"/>
            <consortium name="The Broad Institute Genome Sequencing Center for Infectious Disease"/>
            <person name="Wu L."/>
            <person name="Ma J."/>
        </authorList>
    </citation>
    <scope>NUCLEOTIDE SEQUENCE [LARGE SCALE GENOMIC DNA]</scope>
    <source>
        <strain evidence="2">CCUG 50873</strain>
    </source>
</reference>
<evidence type="ECO:0000313" key="2">
    <source>
        <dbReference type="Proteomes" id="UP001597068"/>
    </source>
</evidence>
<organism evidence="1 2">
    <name type="scientific">Williamsia deligens</name>
    <dbReference type="NCBI Taxonomy" id="321325"/>
    <lineage>
        <taxon>Bacteria</taxon>
        <taxon>Bacillati</taxon>
        <taxon>Actinomycetota</taxon>
        <taxon>Actinomycetes</taxon>
        <taxon>Mycobacteriales</taxon>
        <taxon>Nocardiaceae</taxon>
        <taxon>Williamsia</taxon>
    </lineage>
</organism>
<sequence>MANAMHLLYRSLCPASLALTAEVFAIPHGGHATTLAGWEVVHFFGGDASTAALAMVLCAFEWRLTNISWEHGQNESAAAYLRQLAWWGHPLSAPEEVLAGIRDIRDVVG</sequence>
<comment type="caution">
    <text evidence="1">The sequence shown here is derived from an EMBL/GenBank/DDBJ whole genome shotgun (WGS) entry which is preliminary data.</text>
</comment>
<dbReference type="RefSeq" id="WP_253649033.1">
    <property type="nucleotide sequence ID" value="NZ_BAAAMO010000007.1"/>
</dbReference>
<protein>
    <submittedName>
        <fullName evidence="1">Uncharacterized protein</fullName>
    </submittedName>
</protein>